<evidence type="ECO:0000256" key="1">
    <source>
        <dbReference type="ARBA" id="ARBA00007358"/>
    </source>
</evidence>
<keyword evidence="2 6" id="KW-0560">Oxidoreductase</keyword>
<dbReference type="AlphaFoldDB" id="A0A0M2NJ02"/>
<feature type="domain" description="Fe-containing alcohol dehydrogenase-like C-terminal" evidence="5">
    <location>
        <begin position="193"/>
        <end position="387"/>
    </location>
</feature>
<evidence type="ECO:0000259" key="4">
    <source>
        <dbReference type="Pfam" id="PF00465"/>
    </source>
</evidence>
<sequence length="387" mass="41001">MDTKIFKHFTTVEFGVGAAETIGDKVKEFGGTKALLVTDPGLISTGMIDTIEKYLQDAQIPVVRFADIKGNPVVGCIEQGVKVMKDNGCDITIAIGGGSSMDVAKAINIVEANGGNILDYEVTREGQKNPLKKRKKPLIAIPTTSGTGSEVTIWSVLTDPARNMKASFGHPWYAPDLALADPVLTASVPAGLTAATGMDALTHAIEAYTSIAPMPQTDALALHAIELISQNLRQAVANGKNIPAREGMLMGSLMAGMAFNSSPVGCVHAMAHTLGGAYDTPHGVANAIMLPYVMEYNITACPERFADVAVAMGEVGDGLSVIEVADKSIAAVKRMSSDVGIPRLREVGCKKEDIPKLAELAFNDMNHNGNPKPMTVDKMIEIYNEAY</sequence>
<dbReference type="STRING" id="270498.CHK_2308"/>
<dbReference type="Pfam" id="PF00465">
    <property type="entry name" value="Fe-ADH"/>
    <property type="match status" value="1"/>
</dbReference>
<dbReference type="InterPro" id="IPR039697">
    <property type="entry name" value="Alcohol_dehydrogenase_Fe"/>
</dbReference>
<dbReference type="FunFam" id="3.40.50.1970:FF:000003">
    <property type="entry name" value="Alcohol dehydrogenase, iron-containing"/>
    <property type="match status" value="1"/>
</dbReference>
<name>A0A0M2NJ02_9FIRM</name>
<dbReference type="InterPro" id="IPR056798">
    <property type="entry name" value="ADH_Fe_C"/>
</dbReference>
<dbReference type="RefSeq" id="WP_052740538.1">
    <property type="nucleotide sequence ID" value="NZ_CAUERS010000001.1"/>
</dbReference>
<comment type="similarity">
    <text evidence="1">Belongs to the iron-containing alcohol dehydrogenase family.</text>
</comment>
<accession>A0A0M2NJ02</accession>
<evidence type="ECO:0000259" key="5">
    <source>
        <dbReference type="Pfam" id="PF25137"/>
    </source>
</evidence>
<evidence type="ECO:0000313" key="6">
    <source>
        <dbReference type="EMBL" id="KKI50245.1"/>
    </source>
</evidence>
<evidence type="ECO:0000256" key="3">
    <source>
        <dbReference type="ARBA" id="ARBA00023027"/>
    </source>
</evidence>
<protein>
    <submittedName>
        <fullName evidence="6">Alcohol dehydrogenase</fullName>
        <ecNumber evidence="6">1.1.1.1</ecNumber>
    </submittedName>
</protein>
<dbReference type="FunFam" id="1.20.1090.10:FF:000001">
    <property type="entry name" value="Aldehyde-alcohol dehydrogenase"/>
    <property type="match status" value="1"/>
</dbReference>
<dbReference type="PATRIC" id="fig|270498.16.peg.2060"/>
<dbReference type="InterPro" id="IPR018211">
    <property type="entry name" value="ADH_Fe_CS"/>
</dbReference>
<dbReference type="Gene3D" id="1.20.1090.10">
    <property type="entry name" value="Dehydroquinate synthase-like - alpha domain"/>
    <property type="match status" value="1"/>
</dbReference>
<feature type="domain" description="Alcohol dehydrogenase iron-type/glycerol dehydrogenase GldA" evidence="4">
    <location>
        <begin position="11"/>
        <end position="182"/>
    </location>
</feature>
<proteinExistence type="inferred from homology"/>
<keyword evidence="3" id="KW-0520">NAD</keyword>
<dbReference type="PROSITE" id="PS00913">
    <property type="entry name" value="ADH_IRON_1"/>
    <property type="match status" value="1"/>
</dbReference>
<dbReference type="Proteomes" id="UP000034076">
    <property type="component" value="Unassembled WGS sequence"/>
</dbReference>
<dbReference type="CDD" id="cd08551">
    <property type="entry name" value="Fe-ADH"/>
    <property type="match status" value="1"/>
</dbReference>
<reference evidence="6 7" key="1">
    <citation type="submission" date="2015-04" db="EMBL/GenBank/DDBJ databases">
        <title>Draft genome sequence of bacteremic isolate Catabacter hongkongensis type strain HKU16T.</title>
        <authorList>
            <person name="Lau S.K."/>
            <person name="Teng J.L."/>
            <person name="Huang Y."/>
            <person name="Curreem S.O."/>
            <person name="Tsui S.K."/>
            <person name="Woo P.C."/>
        </authorList>
    </citation>
    <scope>NUCLEOTIDE SEQUENCE [LARGE SCALE GENOMIC DNA]</scope>
    <source>
        <strain evidence="6 7">HKU16</strain>
    </source>
</reference>
<keyword evidence="7" id="KW-1185">Reference proteome</keyword>
<evidence type="ECO:0000313" key="7">
    <source>
        <dbReference type="Proteomes" id="UP000034076"/>
    </source>
</evidence>
<dbReference type="PROSITE" id="PS00060">
    <property type="entry name" value="ADH_IRON_2"/>
    <property type="match status" value="1"/>
</dbReference>
<dbReference type="EMBL" id="LAYJ01000112">
    <property type="protein sequence ID" value="KKI50245.1"/>
    <property type="molecule type" value="Genomic_DNA"/>
</dbReference>
<gene>
    <name evidence="6" type="ORF">CHK_2308</name>
</gene>
<dbReference type="Pfam" id="PF25137">
    <property type="entry name" value="ADH_Fe_C"/>
    <property type="match status" value="1"/>
</dbReference>
<dbReference type="SUPFAM" id="SSF56796">
    <property type="entry name" value="Dehydroquinate synthase-like"/>
    <property type="match status" value="1"/>
</dbReference>
<dbReference type="EC" id="1.1.1.1" evidence="6"/>
<dbReference type="InterPro" id="IPR001670">
    <property type="entry name" value="ADH_Fe/GldA"/>
</dbReference>
<dbReference type="PANTHER" id="PTHR11496">
    <property type="entry name" value="ALCOHOL DEHYDROGENASE"/>
    <property type="match status" value="1"/>
</dbReference>
<evidence type="ECO:0000256" key="2">
    <source>
        <dbReference type="ARBA" id="ARBA00023002"/>
    </source>
</evidence>
<dbReference type="Gene3D" id="3.40.50.1970">
    <property type="match status" value="1"/>
</dbReference>
<comment type="caution">
    <text evidence="6">The sequence shown here is derived from an EMBL/GenBank/DDBJ whole genome shotgun (WGS) entry which is preliminary data.</text>
</comment>
<organism evidence="6 7">
    <name type="scientific">Christensenella hongkongensis</name>
    <dbReference type="NCBI Taxonomy" id="270498"/>
    <lineage>
        <taxon>Bacteria</taxon>
        <taxon>Bacillati</taxon>
        <taxon>Bacillota</taxon>
        <taxon>Clostridia</taxon>
        <taxon>Christensenellales</taxon>
        <taxon>Christensenellaceae</taxon>
        <taxon>Christensenella</taxon>
    </lineage>
</organism>
<dbReference type="PANTHER" id="PTHR11496:SF102">
    <property type="entry name" value="ALCOHOL DEHYDROGENASE 4"/>
    <property type="match status" value="1"/>
</dbReference>
<dbReference type="OrthoDB" id="5445534at2"/>
<dbReference type="GO" id="GO:0046872">
    <property type="term" value="F:metal ion binding"/>
    <property type="evidence" value="ECO:0007669"/>
    <property type="project" value="InterPro"/>
</dbReference>
<dbReference type="GO" id="GO:0004022">
    <property type="term" value="F:alcohol dehydrogenase (NAD+) activity"/>
    <property type="evidence" value="ECO:0007669"/>
    <property type="project" value="UniProtKB-EC"/>
</dbReference>